<dbReference type="GO" id="GO:0005524">
    <property type="term" value="F:ATP binding"/>
    <property type="evidence" value="ECO:0007669"/>
    <property type="project" value="UniProtKB-KW"/>
</dbReference>
<dbReference type="SMART" id="SM00382">
    <property type="entry name" value="AAA"/>
    <property type="match status" value="1"/>
</dbReference>
<dbReference type="InterPro" id="IPR003439">
    <property type="entry name" value="ABC_transporter-like_ATP-bd"/>
</dbReference>
<feature type="domain" description="ABC transporter" evidence="3">
    <location>
        <begin position="13"/>
        <end position="218"/>
    </location>
</feature>
<dbReference type="EMBL" id="JBEPEK010000243">
    <property type="protein sequence ID" value="MER7183399.1"/>
    <property type="molecule type" value="Genomic_DNA"/>
</dbReference>
<dbReference type="Pfam" id="PF00005">
    <property type="entry name" value="ABC_tran"/>
    <property type="match status" value="1"/>
</dbReference>
<reference evidence="4 5" key="1">
    <citation type="submission" date="2024-06" db="EMBL/GenBank/DDBJ databases">
        <title>The Natural Products Discovery Center: Release of the First 8490 Sequenced Strains for Exploring Actinobacteria Biosynthetic Diversity.</title>
        <authorList>
            <person name="Kalkreuter E."/>
            <person name="Kautsar S.A."/>
            <person name="Yang D."/>
            <person name="Bader C.D."/>
            <person name="Teijaro C.N."/>
            <person name="Fluegel L."/>
            <person name="Davis C.M."/>
            <person name="Simpson J.R."/>
            <person name="Lauterbach L."/>
            <person name="Steele A.D."/>
            <person name="Gui C."/>
            <person name="Meng S."/>
            <person name="Li G."/>
            <person name="Viehrig K."/>
            <person name="Ye F."/>
            <person name="Su P."/>
            <person name="Kiefer A.F."/>
            <person name="Nichols A."/>
            <person name="Cepeda A.J."/>
            <person name="Yan W."/>
            <person name="Fan B."/>
            <person name="Jiang Y."/>
            <person name="Adhikari A."/>
            <person name="Zheng C.-J."/>
            <person name="Schuster L."/>
            <person name="Cowan T.M."/>
            <person name="Smanski M.J."/>
            <person name="Chevrette M.G."/>
            <person name="De Carvalho L.P.S."/>
            <person name="Shen B."/>
        </authorList>
    </citation>
    <scope>NUCLEOTIDE SEQUENCE [LARGE SCALE GENOMIC DNA]</scope>
    <source>
        <strain evidence="4 5">NPDC000234</strain>
    </source>
</reference>
<sequence length="218" mass="23830">MGGAVVLAGEPVLRIRDVYKGYRRGPVLRGVSLDLRAGQLVGIVGENGSGKSTLLRILAGDLAADSGVVERVGVLGSCPQDPVLHQAFSVDQHLRFFQAAYGLDNLDRAFELLEQLHVSGYRNERVQALSGGTRQKLNLVLALMHDPQVLLLDEPYQGFDWETYLRFWDLAAALRDRGCAVLVVSHLAYDASRLDTLYRLQAGVLHGTEQTGPEVVPV</sequence>
<dbReference type="PANTHER" id="PTHR43038">
    <property type="entry name" value="ATP-BINDING CASSETTE, SUB-FAMILY H, MEMBER 1"/>
    <property type="match status" value="1"/>
</dbReference>
<protein>
    <submittedName>
        <fullName evidence="4">ABC transporter ATP-binding protein</fullName>
    </submittedName>
</protein>
<dbReference type="CDD" id="cd03230">
    <property type="entry name" value="ABC_DR_subfamily_A"/>
    <property type="match status" value="1"/>
</dbReference>
<dbReference type="SUPFAM" id="SSF52540">
    <property type="entry name" value="P-loop containing nucleoside triphosphate hydrolases"/>
    <property type="match status" value="1"/>
</dbReference>
<dbReference type="PANTHER" id="PTHR43038:SF7">
    <property type="entry name" value="ABC TRANSPORT SYSTEM ATP-BINDING PROTEIN"/>
    <property type="match status" value="1"/>
</dbReference>
<proteinExistence type="predicted"/>
<evidence type="ECO:0000313" key="5">
    <source>
        <dbReference type="Proteomes" id="UP001474181"/>
    </source>
</evidence>
<comment type="caution">
    <text evidence="4">The sequence shown here is derived from an EMBL/GenBank/DDBJ whole genome shotgun (WGS) entry which is preliminary data.</text>
</comment>
<keyword evidence="2 4" id="KW-0067">ATP-binding</keyword>
<dbReference type="InterPro" id="IPR003593">
    <property type="entry name" value="AAA+_ATPase"/>
</dbReference>
<evidence type="ECO:0000256" key="1">
    <source>
        <dbReference type="ARBA" id="ARBA00022741"/>
    </source>
</evidence>
<keyword evidence="1" id="KW-0547">Nucleotide-binding</keyword>
<dbReference type="PROSITE" id="PS50893">
    <property type="entry name" value="ABC_TRANSPORTER_2"/>
    <property type="match status" value="1"/>
</dbReference>
<organism evidence="4 5">
    <name type="scientific">Streptomyces hyaluromycini</name>
    <dbReference type="NCBI Taxonomy" id="1377993"/>
    <lineage>
        <taxon>Bacteria</taxon>
        <taxon>Bacillati</taxon>
        <taxon>Actinomycetota</taxon>
        <taxon>Actinomycetes</taxon>
        <taxon>Kitasatosporales</taxon>
        <taxon>Streptomycetaceae</taxon>
        <taxon>Streptomyces</taxon>
    </lineage>
</organism>
<dbReference type="Proteomes" id="UP001474181">
    <property type="component" value="Unassembled WGS sequence"/>
</dbReference>
<dbReference type="InterPro" id="IPR027417">
    <property type="entry name" value="P-loop_NTPase"/>
</dbReference>
<gene>
    <name evidence="4" type="ORF">ABT404_28670</name>
</gene>
<keyword evidence="5" id="KW-1185">Reference proteome</keyword>
<accession>A0ABV1X311</accession>
<evidence type="ECO:0000259" key="3">
    <source>
        <dbReference type="PROSITE" id="PS50893"/>
    </source>
</evidence>
<evidence type="ECO:0000256" key="2">
    <source>
        <dbReference type="ARBA" id="ARBA00022840"/>
    </source>
</evidence>
<evidence type="ECO:0000313" key="4">
    <source>
        <dbReference type="EMBL" id="MER7183399.1"/>
    </source>
</evidence>
<dbReference type="RefSeq" id="WP_350784681.1">
    <property type="nucleotide sequence ID" value="NZ_JBEPEK010000243.1"/>
</dbReference>
<name>A0ABV1X311_9ACTN</name>
<dbReference type="Gene3D" id="3.40.50.300">
    <property type="entry name" value="P-loop containing nucleotide triphosphate hydrolases"/>
    <property type="match status" value="1"/>
</dbReference>